<comment type="caution">
    <text evidence="19">The sequence shown here is derived from an EMBL/GenBank/DDBJ whole genome shotgun (WGS) entry which is preliminary data.</text>
</comment>
<dbReference type="Proteomes" id="UP001595898">
    <property type="component" value="Unassembled WGS sequence"/>
</dbReference>
<dbReference type="GO" id="GO:0016301">
    <property type="term" value="F:kinase activity"/>
    <property type="evidence" value="ECO:0007669"/>
    <property type="project" value="UniProtKB-KW"/>
</dbReference>
<evidence type="ECO:0000256" key="8">
    <source>
        <dbReference type="ARBA" id="ARBA00022643"/>
    </source>
</evidence>
<dbReference type="SUPFAM" id="SSF46785">
    <property type="entry name" value="Winged helix' DNA-binding domain"/>
    <property type="match status" value="1"/>
</dbReference>
<keyword evidence="9" id="KW-0808">Transferase</keyword>
<dbReference type="Pfam" id="PF13412">
    <property type="entry name" value="HTH_24"/>
    <property type="match status" value="1"/>
</dbReference>
<evidence type="ECO:0000313" key="19">
    <source>
        <dbReference type="EMBL" id="MFC4540334.1"/>
    </source>
</evidence>
<dbReference type="InterPro" id="IPR023602">
    <property type="entry name" value="Riboflavin_kinase_CTP-dep"/>
</dbReference>
<dbReference type="InterPro" id="IPR039063">
    <property type="entry name" value="RibK_CTP-dep"/>
</dbReference>
<evidence type="ECO:0000256" key="15">
    <source>
        <dbReference type="ARBA" id="ARBA00030544"/>
    </source>
</evidence>
<reference evidence="19 20" key="1">
    <citation type="journal article" date="2019" name="Int. J. Syst. Evol. Microbiol.">
        <title>The Global Catalogue of Microorganisms (GCM) 10K type strain sequencing project: providing services to taxonomists for standard genome sequencing and annotation.</title>
        <authorList>
            <consortium name="The Broad Institute Genomics Platform"/>
            <consortium name="The Broad Institute Genome Sequencing Center for Infectious Disease"/>
            <person name="Wu L."/>
            <person name="Ma J."/>
        </authorList>
    </citation>
    <scope>NUCLEOTIDE SEQUENCE [LARGE SCALE GENOMIC DNA]</scope>
    <source>
        <strain evidence="19 20">WLHS5</strain>
    </source>
</reference>
<evidence type="ECO:0000256" key="5">
    <source>
        <dbReference type="ARBA" id="ARBA00011987"/>
    </source>
</evidence>
<dbReference type="SUPFAM" id="SSF82114">
    <property type="entry name" value="Riboflavin kinase-like"/>
    <property type="match status" value="1"/>
</dbReference>
<evidence type="ECO:0000256" key="16">
    <source>
        <dbReference type="ARBA" id="ARBA00033116"/>
    </source>
</evidence>
<dbReference type="Gene3D" id="1.10.10.10">
    <property type="entry name" value="Winged helix-like DNA-binding domain superfamily/Winged helix DNA-binding domain"/>
    <property type="match status" value="1"/>
</dbReference>
<keyword evidence="7" id="KW-0285">Flavoprotein</keyword>
<evidence type="ECO:0000259" key="18">
    <source>
        <dbReference type="Pfam" id="PF01982"/>
    </source>
</evidence>
<dbReference type="EC" id="2.7.1.161" evidence="5"/>
<keyword evidence="8" id="KW-0288">FMN</keyword>
<dbReference type="InterPro" id="IPR036390">
    <property type="entry name" value="WH_DNA-bd_sf"/>
</dbReference>
<dbReference type="InterPro" id="IPR011991">
    <property type="entry name" value="ArsR-like_HTH"/>
</dbReference>
<gene>
    <name evidence="19" type="ORF">ACFO5R_00065</name>
</gene>
<evidence type="ECO:0000256" key="14">
    <source>
        <dbReference type="ARBA" id="ARBA00029789"/>
    </source>
</evidence>
<dbReference type="EMBL" id="JBHSFA010000001">
    <property type="protein sequence ID" value="MFC4540334.1"/>
    <property type="molecule type" value="Genomic_DNA"/>
</dbReference>
<evidence type="ECO:0000256" key="2">
    <source>
        <dbReference type="ARBA" id="ARBA00003072"/>
    </source>
</evidence>
<feature type="domain" description="Riboflavin kinase" evidence="18">
    <location>
        <begin position="107"/>
        <end position="233"/>
    </location>
</feature>
<evidence type="ECO:0000256" key="9">
    <source>
        <dbReference type="ARBA" id="ARBA00022679"/>
    </source>
</evidence>
<evidence type="ECO:0000256" key="13">
    <source>
        <dbReference type="ARBA" id="ARBA00022842"/>
    </source>
</evidence>
<evidence type="ECO:0000256" key="3">
    <source>
        <dbReference type="ARBA" id="ARBA00005219"/>
    </source>
</evidence>
<proteinExistence type="inferred from homology"/>
<evidence type="ECO:0000313" key="20">
    <source>
        <dbReference type="Proteomes" id="UP001595898"/>
    </source>
</evidence>
<evidence type="ECO:0000256" key="12">
    <source>
        <dbReference type="ARBA" id="ARBA00022777"/>
    </source>
</evidence>
<comment type="similarity">
    <text evidence="4">Belongs to the archaeal riboflavin kinase family.</text>
</comment>
<dbReference type="GO" id="GO:0000166">
    <property type="term" value="F:nucleotide binding"/>
    <property type="evidence" value="ECO:0007669"/>
    <property type="project" value="UniProtKB-KW"/>
</dbReference>
<protein>
    <recommendedName>
        <fullName evidence="6">Riboflavin kinase</fullName>
        <ecNumber evidence="5">2.7.1.161</ecNumber>
    </recommendedName>
    <alternativeName>
        <fullName evidence="15">CTP-dependent riboflavin kinase</fullName>
    </alternativeName>
    <alternativeName>
        <fullName evidence="16">CTP:riboflavin 5'-phosphotransferase</fullName>
    </alternativeName>
    <alternativeName>
        <fullName evidence="14">Flavokinase</fullName>
    </alternativeName>
</protein>
<dbReference type="PANTHER" id="PTHR40706:SF1">
    <property type="entry name" value="RIBOFLAVIN KINASE"/>
    <property type="match status" value="1"/>
</dbReference>
<evidence type="ECO:0000256" key="4">
    <source>
        <dbReference type="ARBA" id="ARBA00006428"/>
    </source>
</evidence>
<dbReference type="InterPro" id="IPR036388">
    <property type="entry name" value="WH-like_DNA-bd_sf"/>
</dbReference>
<dbReference type="Pfam" id="PF01982">
    <property type="entry name" value="CTP-dep_RFKase"/>
    <property type="match status" value="1"/>
</dbReference>
<dbReference type="PANTHER" id="PTHR40706">
    <property type="entry name" value="RIBOFLAVIN KINASE"/>
    <property type="match status" value="1"/>
</dbReference>
<evidence type="ECO:0000256" key="11">
    <source>
        <dbReference type="ARBA" id="ARBA00022741"/>
    </source>
</evidence>
<comment type="catalytic activity">
    <reaction evidence="17">
        <text>riboflavin + CTP = CDP + FMN + H(+)</text>
        <dbReference type="Rhea" id="RHEA:25021"/>
        <dbReference type="ChEBI" id="CHEBI:15378"/>
        <dbReference type="ChEBI" id="CHEBI:37563"/>
        <dbReference type="ChEBI" id="CHEBI:57986"/>
        <dbReference type="ChEBI" id="CHEBI:58069"/>
        <dbReference type="ChEBI" id="CHEBI:58210"/>
        <dbReference type="EC" id="2.7.1.161"/>
    </reaction>
</comment>
<dbReference type="CDD" id="cd00090">
    <property type="entry name" value="HTH_ARSR"/>
    <property type="match status" value="1"/>
</dbReference>
<dbReference type="InterPro" id="IPR023465">
    <property type="entry name" value="Riboflavin_kinase_dom_sf"/>
</dbReference>
<name>A0ABD5PIH3_9EURY</name>
<evidence type="ECO:0000256" key="10">
    <source>
        <dbReference type="ARBA" id="ARBA00022723"/>
    </source>
</evidence>
<sequence>MITLHSQSYEIDCNELATLKHLAIEGALDAPITVSTRNLSKALSVSTQTISRRLRELESAGLISREIVADGQRLTLTSAGTDVLMREFEQYQQIFNSKSPLIFKGTVTDGLNEARHYISLDGYKEQFKNRLGYEPYPGTLNVTLSRRDVPERSVLEVKSGIDIDSWSDDERTYGAATCYAARVEADSEDVFEPAHVLVPDRTHHGEDAIEIIGPVSFRDELELTNGDHITIHVTE</sequence>
<keyword evidence="11" id="KW-0547">Nucleotide-binding</keyword>
<keyword evidence="13" id="KW-0460">Magnesium</keyword>
<evidence type="ECO:0000256" key="7">
    <source>
        <dbReference type="ARBA" id="ARBA00022630"/>
    </source>
</evidence>
<organism evidence="19 20">
    <name type="scientific">Halosolutus amylolyticus</name>
    <dbReference type="NCBI Taxonomy" id="2932267"/>
    <lineage>
        <taxon>Archaea</taxon>
        <taxon>Methanobacteriati</taxon>
        <taxon>Methanobacteriota</taxon>
        <taxon>Stenosarchaea group</taxon>
        <taxon>Halobacteria</taxon>
        <taxon>Halobacteriales</taxon>
        <taxon>Natrialbaceae</taxon>
        <taxon>Halosolutus</taxon>
    </lineage>
</organism>
<comment type="cofactor">
    <cofactor evidence="1">
        <name>Mg(2+)</name>
        <dbReference type="ChEBI" id="CHEBI:18420"/>
    </cofactor>
</comment>
<keyword evidence="20" id="KW-1185">Reference proteome</keyword>
<evidence type="ECO:0000256" key="17">
    <source>
        <dbReference type="ARBA" id="ARBA00047857"/>
    </source>
</evidence>
<keyword evidence="10" id="KW-0479">Metal-binding</keyword>
<evidence type="ECO:0000256" key="6">
    <source>
        <dbReference type="ARBA" id="ARBA00017394"/>
    </source>
</evidence>
<comment type="function">
    <text evidence="2">Catalyzes the CTP-dependent phosphorylation of riboflavin (vitamin B2) to form flavin mononucleotide (FMN).</text>
</comment>
<keyword evidence="12" id="KW-0418">Kinase</keyword>
<dbReference type="RefSeq" id="WP_250142380.1">
    <property type="nucleotide sequence ID" value="NZ_JALIQP010000007.1"/>
</dbReference>
<dbReference type="Gene3D" id="2.40.30.30">
    <property type="entry name" value="Riboflavin kinase-like"/>
    <property type="match status" value="1"/>
</dbReference>
<dbReference type="AlphaFoldDB" id="A0ABD5PIH3"/>
<dbReference type="GO" id="GO:0046872">
    <property type="term" value="F:metal ion binding"/>
    <property type="evidence" value="ECO:0007669"/>
    <property type="project" value="UniProtKB-KW"/>
</dbReference>
<comment type="pathway">
    <text evidence="3">Cofactor biosynthesis; FMN biosynthesis; FMN from riboflavin (CTP route): step 1/1.</text>
</comment>
<evidence type="ECO:0000256" key="1">
    <source>
        <dbReference type="ARBA" id="ARBA00001946"/>
    </source>
</evidence>
<accession>A0ABD5PIH3</accession>